<comment type="caution">
    <text evidence="1">The sequence shown here is derived from an EMBL/GenBank/DDBJ whole genome shotgun (WGS) entry which is preliminary data.</text>
</comment>
<sequence length="382" mass="43923">MSTSQQRNASSSSQNDESLKIAVAISLLRSKLLHNQNQHRNTEPPPPTESEALSWKRKAKERKQELLRLKEDLREAEDASHCDLFPQSASCKCYFFDNLGKLSPKGAADGSDRRFNDVLRRRFLRQVRVKERRRRNGDSVQRRRYTDISIEDEVEQLRASVDFLVELCDTFSPVEEANFANWSHQAVDFILASLKNLVSVGRNMETIEGTVSSLIARLVRRMCFSLKEDGESLESDHIDNDSQFCIQHVIRKLAIEPYIGQRVILSVSQRISLLAENLLFSDPFDDAFPNMHACMFLLTQLIEFLISDYLFTWSSAEGFDNILFEEWVKSVLHARKAVVLLESRSGLYVLYMDRITGLLAKQVNQVSSLQKINRDILDNLFL</sequence>
<dbReference type="EMBL" id="CM051403">
    <property type="protein sequence ID" value="KAJ4709552.1"/>
    <property type="molecule type" value="Genomic_DNA"/>
</dbReference>
<organism evidence="1 2">
    <name type="scientific">Melia azedarach</name>
    <name type="common">Chinaberry tree</name>
    <dbReference type="NCBI Taxonomy" id="155640"/>
    <lineage>
        <taxon>Eukaryota</taxon>
        <taxon>Viridiplantae</taxon>
        <taxon>Streptophyta</taxon>
        <taxon>Embryophyta</taxon>
        <taxon>Tracheophyta</taxon>
        <taxon>Spermatophyta</taxon>
        <taxon>Magnoliopsida</taxon>
        <taxon>eudicotyledons</taxon>
        <taxon>Gunneridae</taxon>
        <taxon>Pentapetalae</taxon>
        <taxon>rosids</taxon>
        <taxon>malvids</taxon>
        <taxon>Sapindales</taxon>
        <taxon>Meliaceae</taxon>
        <taxon>Melia</taxon>
    </lineage>
</organism>
<accession>A0ACC1XDR7</accession>
<gene>
    <name evidence="1" type="ORF">OWV82_019325</name>
</gene>
<name>A0ACC1XDR7_MELAZ</name>
<evidence type="ECO:0000313" key="1">
    <source>
        <dbReference type="EMBL" id="KAJ4709552.1"/>
    </source>
</evidence>
<protein>
    <submittedName>
        <fullName evidence="1">Protein MULTIPOLAR SPINDLE 1</fullName>
    </submittedName>
</protein>
<evidence type="ECO:0000313" key="2">
    <source>
        <dbReference type="Proteomes" id="UP001164539"/>
    </source>
</evidence>
<keyword evidence="2" id="KW-1185">Reference proteome</keyword>
<reference evidence="1 2" key="1">
    <citation type="journal article" date="2023" name="Science">
        <title>Complex scaffold remodeling in plant triterpene biosynthesis.</title>
        <authorList>
            <person name="De La Pena R."/>
            <person name="Hodgson H."/>
            <person name="Liu J.C."/>
            <person name="Stephenson M.J."/>
            <person name="Martin A.C."/>
            <person name="Owen C."/>
            <person name="Harkess A."/>
            <person name="Leebens-Mack J."/>
            <person name="Jimenez L.E."/>
            <person name="Osbourn A."/>
            <person name="Sattely E.S."/>
        </authorList>
    </citation>
    <scope>NUCLEOTIDE SEQUENCE [LARGE SCALE GENOMIC DNA]</scope>
    <source>
        <strain evidence="2">cv. JPN11</strain>
        <tissue evidence="1">Leaf</tissue>
    </source>
</reference>
<proteinExistence type="predicted"/>
<dbReference type="Proteomes" id="UP001164539">
    <property type="component" value="Chromosome 10"/>
</dbReference>